<keyword evidence="1" id="KW-1003">Cell membrane</keyword>
<keyword evidence="5 11" id="KW-0472">Membrane</keyword>
<evidence type="ECO:0000256" key="11">
    <source>
        <dbReference type="SAM" id="Phobius"/>
    </source>
</evidence>
<dbReference type="PANTHER" id="PTHR35809">
    <property type="entry name" value="ARCHAETIDYLSERINE DECARBOXYLASE PROENZYME-RELATED"/>
    <property type="match status" value="1"/>
</dbReference>
<dbReference type="InterPro" id="IPR003817">
    <property type="entry name" value="PS_Dcarbxylase"/>
</dbReference>
<accession>A0A3B0VWJ2</accession>
<evidence type="ECO:0000256" key="6">
    <source>
        <dbReference type="ARBA" id="ARBA00023145"/>
    </source>
</evidence>
<keyword evidence="11" id="KW-1133">Transmembrane helix</keyword>
<evidence type="ECO:0000256" key="9">
    <source>
        <dbReference type="ARBA" id="ARBA00023264"/>
    </source>
</evidence>
<sequence length="111" mass="12779">MNNYGKDRAWPFAEGGGSTIAFFTILWLTAVFLWFQFTNWAAGLFLLLTTFLWLLILYFFRDPKRAINSKPGLVLGPGDGEVVEIKTKVESRFLQEEVIRLSMFLDITDVH</sequence>
<dbReference type="GO" id="GO:0008654">
    <property type="term" value="P:phospholipid biosynthetic process"/>
    <property type="evidence" value="ECO:0007669"/>
    <property type="project" value="UniProtKB-KW"/>
</dbReference>
<keyword evidence="4" id="KW-0443">Lipid metabolism</keyword>
<keyword evidence="6" id="KW-0865">Zymogen</keyword>
<keyword evidence="3" id="KW-0210">Decarboxylase</keyword>
<dbReference type="GO" id="GO:0004609">
    <property type="term" value="F:phosphatidylserine decarboxylase activity"/>
    <property type="evidence" value="ECO:0007669"/>
    <property type="project" value="InterPro"/>
</dbReference>
<evidence type="ECO:0008006" key="13">
    <source>
        <dbReference type="Google" id="ProtNLM"/>
    </source>
</evidence>
<feature type="transmembrane region" description="Helical" evidence="11">
    <location>
        <begin position="12"/>
        <end position="34"/>
    </location>
</feature>
<name>A0A3B0VWJ2_9ZZZZ</name>
<feature type="transmembrane region" description="Helical" evidence="11">
    <location>
        <begin position="40"/>
        <end position="60"/>
    </location>
</feature>
<protein>
    <recommendedName>
        <fullName evidence="13">Phosphatidylserine decarboxylase</fullName>
    </recommendedName>
</protein>
<organism evidence="12">
    <name type="scientific">hydrothermal vent metagenome</name>
    <dbReference type="NCBI Taxonomy" id="652676"/>
    <lineage>
        <taxon>unclassified sequences</taxon>
        <taxon>metagenomes</taxon>
        <taxon>ecological metagenomes</taxon>
    </lineage>
</organism>
<evidence type="ECO:0000256" key="1">
    <source>
        <dbReference type="ARBA" id="ARBA00022475"/>
    </source>
</evidence>
<keyword evidence="2" id="KW-0444">Lipid biosynthesis</keyword>
<evidence type="ECO:0000256" key="5">
    <source>
        <dbReference type="ARBA" id="ARBA00023136"/>
    </source>
</evidence>
<gene>
    <name evidence="12" type="ORF">MNBD_CHLOROFLEXI01-2748</name>
</gene>
<dbReference type="AlphaFoldDB" id="A0A3B0VWJ2"/>
<evidence type="ECO:0000256" key="3">
    <source>
        <dbReference type="ARBA" id="ARBA00022793"/>
    </source>
</evidence>
<evidence type="ECO:0000313" key="12">
    <source>
        <dbReference type="EMBL" id="VAW42797.1"/>
    </source>
</evidence>
<reference evidence="12" key="1">
    <citation type="submission" date="2018-06" db="EMBL/GenBank/DDBJ databases">
        <authorList>
            <person name="Zhirakovskaya E."/>
        </authorList>
    </citation>
    <scope>NUCLEOTIDE SEQUENCE</scope>
</reference>
<keyword evidence="11" id="KW-0812">Transmembrane</keyword>
<evidence type="ECO:0000256" key="8">
    <source>
        <dbReference type="ARBA" id="ARBA00023239"/>
    </source>
</evidence>
<evidence type="ECO:0000256" key="4">
    <source>
        <dbReference type="ARBA" id="ARBA00023098"/>
    </source>
</evidence>
<evidence type="ECO:0000256" key="10">
    <source>
        <dbReference type="ARBA" id="ARBA00023317"/>
    </source>
</evidence>
<feature type="non-terminal residue" evidence="12">
    <location>
        <position position="111"/>
    </location>
</feature>
<dbReference type="Pfam" id="PF02666">
    <property type="entry name" value="PS_Dcarbxylase"/>
    <property type="match status" value="1"/>
</dbReference>
<dbReference type="PANTHER" id="PTHR35809:SF1">
    <property type="entry name" value="ARCHAETIDYLSERINE DECARBOXYLASE PROENZYME-RELATED"/>
    <property type="match status" value="1"/>
</dbReference>
<dbReference type="InterPro" id="IPR033175">
    <property type="entry name" value="PSD-A"/>
</dbReference>
<dbReference type="EMBL" id="UOEU01000958">
    <property type="protein sequence ID" value="VAW42797.1"/>
    <property type="molecule type" value="Genomic_DNA"/>
</dbReference>
<evidence type="ECO:0000256" key="7">
    <source>
        <dbReference type="ARBA" id="ARBA00023209"/>
    </source>
</evidence>
<keyword evidence="7" id="KW-0594">Phospholipid biosynthesis</keyword>
<evidence type="ECO:0000256" key="2">
    <source>
        <dbReference type="ARBA" id="ARBA00022516"/>
    </source>
</evidence>
<keyword evidence="9" id="KW-1208">Phospholipid metabolism</keyword>
<keyword evidence="8" id="KW-0456">Lyase</keyword>
<proteinExistence type="predicted"/>
<keyword evidence="10" id="KW-0670">Pyruvate</keyword>